<keyword evidence="1" id="KW-0732">Signal</keyword>
<evidence type="ECO:0000256" key="1">
    <source>
        <dbReference type="SAM" id="SignalP"/>
    </source>
</evidence>
<reference evidence="2 3" key="1">
    <citation type="submission" date="2019-12" db="EMBL/GenBank/DDBJ databases">
        <title>Hybrid Genome Assemblies of two High G+C Isolates from Undergraduate Microbiology Courses.</title>
        <authorList>
            <person name="Ne Ville C.J."/>
            <person name="Enright D."/>
            <person name="Hernandez I."/>
            <person name="Dodsworth J."/>
            <person name="Orwin P.M."/>
        </authorList>
    </citation>
    <scope>NUCLEOTIDE SEQUENCE [LARGE SCALE GENOMIC DNA]</scope>
    <source>
        <strain evidence="2 3">CSUSB</strain>
    </source>
</reference>
<feature type="chain" id="PRO_5026349310" description="Lipoprotein" evidence="1">
    <location>
        <begin position="17"/>
        <end position="203"/>
    </location>
</feature>
<dbReference type="Proteomes" id="UP000425817">
    <property type="component" value="Chromosome"/>
</dbReference>
<sequence length="203" mass="21780">MSFPLCSILLSSATRACTAAALAALLAACSHPITMITETAPPRSMAHLVPKKVAYVMTDAQRDQQVTSPGGSGDRVSYYPYRDLEKSIRDALRAVYRDVVVLRTARDAKTNEAAGVSLVFTPQVKTDSSSSSWVTWPPTSFTAEVSCVVSDAAGAEVARVRAVGNGTAEFGEFNGDYGLAARRAAKQMTSQLSSEIRRNEKLR</sequence>
<name>A0A6I6HQK0_VARPD</name>
<accession>A0A6I6HQK0</accession>
<protein>
    <recommendedName>
        <fullName evidence="4">Lipoprotein</fullName>
    </recommendedName>
</protein>
<proteinExistence type="predicted"/>
<organism evidence="2 3">
    <name type="scientific">Variovorax paradoxus</name>
    <dbReference type="NCBI Taxonomy" id="34073"/>
    <lineage>
        <taxon>Bacteria</taxon>
        <taxon>Pseudomonadati</taxon>
        <taxon>Pseudomonadota</taxon>
        <taxon>Betaproteobacteria</taxon>
        <taxon>Burkholderiales</taxon>
        <taxon>Comamonadaceae</taxon>
        <taxon>Variovorax</taxon>
    </lineage>
</organism>
<feature type="signal peptide" evidence="1">
    <location>
        <begin position="1"/>
        <end position="16"/>
    </location>
</feature>
<dbReference type="OrthoDB" id="5540893at2"/>
<gene>
    <name evidence="2" type="ORF">GOQ09_25790</name>
</gene>
<evidence type="ECO:0000313" key="3">
    <source>
        <dbReference type="Proteomes" id="UP000425817"/>
    </source>
</evidence>
<evidence type="ECO:0000313" key="2">
    <source>
        <dbReference type="EMBL" id="QGW85155.1"/>
    </source>
</evidence>
<dbReference type="AlphaFoldDB" id="A0A6I6HQK0"/>
<evidence type="ECO:0008006" key="4">
    <source>
        <dbReference type="Google" id="ProtNLM"/>
    </source>
</evidence>
<dbReference type="EMBL" id="CP046622">
    <property type="protein sequence ID" value="QGW85155.1"/>
    <property type="molecule type" value="Genomic_DNA"/>
</dbReference>